<keyword evidence="3" id="KW-1185">Reference proteome</keyword>
<dbReference type="PROSITE" id="PS50164">
    <property type="entry name" value="GIY_YIG"/>
    <property type="match status" value="1"/>
</dbReference>
<sequence>MSEICLEQQLAALNFALAGKIIGGPNGKISFDLIDEARYGTCVYMWIKQDRHGVLVGPPCYIGIAGDTLRKRCDQHDRIGFNGRTRQKGWEHAREIRQLQSAGYEIAVWAKECDVVGLLGEEVSLALLEEMALIWKFQPPWNKPADRKRKTYSSSVRRWELKQNE</sequence>
<name>A0ABT1DBU9_9PROT</name>
<feature type="domain" description="GIY-YIG" evidence="1">
    <location>
        <begin position="39"/>
        <end position="143"/>
    </location>
</feature>
<protein>
    <recommendedName>
        <fullName evidence="1">GIY-YIG domain-containing protein</fullName>
    </recommendedName>
</protein>
<evidence type="ECO:0000313" key="2">
    <source>
        <dbReference type="EMBL" id="MCO6419374.1"/>
    </source>
</evidence>
<reference evidence="2 3" key="1">
    <citation type="submission" date="2021-12" db="EMBL/GenBank/DDBJ databases">
        <title>Siccirubricoccus leaddurans sp. nov., a high concentration Zn2+ tolerance bacterium.</title>
        <authorList>
            <person name="Cao Y."/>
        </authorList>
    </citation>
    <scope>NUCLEOTIDE SEQUENCE [LARGE SCALE GENOMIC DNA]</scope>
    <source>
        <strain evidence="2 3">KC 17139</strain>
    </source>
</reference>
<dbReference type="InterPro" id="IPR000305">
    <property type="entry name" value="GIY-YIG_endonuc"/>
</dbReference>
<proteinExistence type="predicted"/>
<organism evidence="2 3">
    <name type="scientific">Siccirubricoccus soli</name>
    <dbReference type="NCBI Taxonomy" id="2899147"/>
    <lineage>
        <taxon>Bacteria</taxon>
        <taxon>Pseudomonadati</taxon>
        <taxon>Pseudomonadota</taxon>
        <taxon>Alphaproteobacteria</taxon>
        <taxon>Acetobacterales</taxon>
        <taxon>Roseomonadaceae</taxon>
        <taxon>Siccirubricoccus</taxon>
    </lineage>
</organism>
<evidence type="ECO:0000259" key="1">
    <source>
        <dbReference type="PROSITE" id="PS50164"/>
    </source>
</evidence>
<dbReference type="Gene3D" id="3.40.1440.40">
    <property type="match status" value="1"/>
</dbReference>
<comment type="caution">
    <text evidence="2">The sequence shown here is derived from an EMBL/GenBank/DDBJ whole genome shotgun (WGS) entry which is preliminary data.</text>
</comment>
<dbReference type="RefSeq" id="WP_252955989.1">
    <property type="nucleotide sequence ID" value="NZ_JAFIRR010000188.1"/>
</dbReference>
<dbReference type="InterPro" id="IPR053748">
    <property type="entry name" value="Host_DNA_Degrad_Endo"/>
</dbReference>
<dbReference type="Proteomes" id="UP001523392">
    <property type="component" value="Unassembled WGS sequence"/>
</dbReference>
<accession>A0ABT1DBU9</accession>
<evidence type="ECO:0000313" key="3">
    <source>
        <dbReference type="Proteomes" id="UP001523392"/>
    </source>
</evidence>
<dbReference type="EMBL" id="JAFIRR010000188">
    <property type="protein sequence ID" value="MCO6419374.1"/>
    <property type="molecule type" value="Genomic_DNA"/>
</dbReference>
<gene>
    <name evidence="2" type="ORF">JYK14_24895</name>
</gene>